<protein>
    <submittedName>
        <fullName evidence="3">Uncharacterized protein</fullName>
    </submittedName>
</protein>
<evidence type="ECO:0000256" key="2">
    <source>
        <dbReference type="SAM" id="Phobius"/>
    </source>
</evidence>
<evidence type="ECO:0000313" key="3">
    <source>
        <dbReference type="EMBL" id="OWF34526.1"/>
    </source>
</evidence>
<feature type="transmembrane region" description="Helical" evidence="2">
    <location>
        <begin position="188"/>
        <end position="209"/>
    </location>
</feature>
<evidence type="ECO:0000313" key="4">
    <source>
        <dbReference type="Proteomes" id="UP000242188"/>
    </source>
</evidence>
<keyword evidence="2" id="KW-0812">Transmembrane</keyword>
<dbReference type="EMBL" id="NEDP02082515">
    <property type="protein sequence ID" value="OWF34526.1"/>
    <property type="molecule type" value="Genomic_DNA"/>
</dbReference>
<name>A0A210PDJ3_MIZYE</name>
<organism evidence="3 4">
    <name type="scientific">Mizuhopecten yessoensis</name>
    <name type="common">Japanese scallop</name>
    <name type="synonym">Patinopecten yessoensis</name>
    <dbReference type="NCBI Taxonomy" id="6573"/>
    <lineage>
        <taxon>Eukaryota</taxon>
        <taxon>Metazoa</taxon>
        <taxon>Spiralia</taxon>
        <taxon>Lophotrochozoa</taxon>
        <taxon>Mollusca</taxon>
        <taxon>Bivalvia</taxon>
        <taxon>Autobranchia</taxon>
        <taxon>Pteriomorphia</taxon>
        <taxon>Pectinida</taxon>
        <taxon>Pectinoidea</taxon>
        <taxon>Pectinidae</taxon>
        <taxon>Mizuhopecten</taxon>
    </lineage>
</organism>
<gene>
    <name evidence="3" type="ORF">KP79_PYT03368</name>
</gene>
<keyword evidence="2" id="KW-1133">Transmembrane helix</keyword>
<dbReference type="Proteomes" id="UP000242188">
    <property type="component" value="Unassembled WGS sequence"/>
</dbReference>
<sequence>MCQSGSINTQRVVIDTYDTGDPDVFSCTCTARPNKRLSDIVSFGRSYTVDQEANCGSTLNVQSSQTDSVSFDCKWPDVVYRKKWNSFEFILSRTTRTEPWKYGYCILLDTDAISWNISCLPPIAMTKTSTTTSSSIITRPTSTTRPTTTKPMISSVSVTQTSSSNPPGGSPERNCSPQTVEVFSTETVVVPIVIVVLIAAVTTIANVILYRRRLALDKEPKNTHHDLQSSVSVVYDSIDVDRLEPPNTYADTNAGRMYANTAAGTNAGGMYENTTESTSVSNP</sequence>
<reference evidence="3 4" key="1">
    <citation type="journal article" date="2017" name="Nat. Ecol. Evol.">
        <title>Scallop genome provides insights into evolution of bilaterian karyotype and development.</title>
        <authorList>
            <person name="Wang S."/>
            <person name="Zhang J."/>
            <person name="Jiao W."/>
            <person name="Li J."/>
            <person name="Xun X."/>
            <person name="Sun Y."/>
            <person name="Guo X."/>
            <person name="Huan P."/>
            <person name="Dong B."/>
            <person name="Zhang L."/>
            <person name="Hu X."/>
            <person name="Sun X."/>
            <person name="Wang J."/>
            <person name="Zhao C."/>
            <person name="Wang Y."/>
            <person name="Wang D."/>
            <person name="Huang X."/>
            <person name="Wang R."/>
            <person name="Lv J."/>
            <person name="Li Y."/>
            <person name="Zhang Z."/>
            <person name="Liu B."/>
            <person name="Lu W."/>
            <person name="Hui Y."/>
            <person name="Liang J."/>
            <person name="Zhou Z."/>
            <person name="Hou R."/>
            <person name="Li X."/>
            <person name="Liu Y."/>
            <person name="Li H."/>
            <person name="Ning X."/>
            <person name="Lin Y."/>
            <person name="Zhao L."/>
            <person name="Xing Q."/>
            <person name="Dou J."/>
            <person name="Li Y."/>
            <person name="Mao J."/>
            <person name="Guo H."/>
            <person name="Dou H."/>
            <person name="Li T."/>
            <person name="Mu C."/>
            <person name="Jiang W."/>
            <person name="Fu Q."/>
            <person name="Fu X."/>
            <person name="Miao Y."/>
            <person name="Liu J."/>
            <person name="Yu Q."/>
            <person name="Li R."/>
            <person name="Liao H."/>
            <person name="Li X."/>
            <person name="Kong Y."/>
            <person name="Jiang Z."/>
            <person name="Chourrout D."/>
            <person name="Li R."/>
            <person name="Bao Z."/>
        </authorList>
    </citation>
    <scope>NUCLEOTIDE SEQUENCE [LARGE SCALE GENOMIC DNA]</scope>
    <source>
        <strain evidence="3 4">PY_sf001</strain>
    </source>
</reference>
<feature type="compositionally biased region" description="Low complexity" evidence="1">
    <location>
        <begin position="134"/>
        <end position="164"/>
    </location>
</feature>
<evidence type="ECO:0000256" key="1">
    <source>
        <dbReference type="SAM" id="MobiDB-lite"/>
    </source>
</evidence>
<keyword evidence="2" id="KW-0472">Membrane</keyword>
<dbReference type="AlphaFoldDB" id="A0A210PDJ3"/>
<proteinExistence type="predicted"/>
<feature type="region of interest" description="Disordered" evidence="1">
    <location>
        <begin position="134"/>
        <end position="176"/>
    </location>
</feature>
<accession>A0A210PDJ3</accession>
<keyword evidence="4" id="KW-1185">Reference proteome</keyword>
<dbReference type="OrthoDB" id="6196388at2759"/>
<comment type="caution">
    <text evidence="3">The sequence shown here is derived from an EMBL/GenBank/DDBJ whole genome shotgun (WGS) entry which is preliminary data.</text>
</comment>